<feature type="compositionally biased region" description="Basic and acidic residues" evidence="1">
    <location>
        <begin position="92"/>
        <end position="101"/>
    </location>
</feature>
<feature type="non-terminal residue" evidence="2">
    <location>
        <position position="1"/>
    </location>
</feature>
<feature type="compositionally biased region" description="Basic residues" evidence="1">
    <location>
        <begin position="102"/>
        <end position="126"/>
    </location>
</feature>
<dbReference type="EMBL" id="CADCVS010000228">
    <property type="protein sequence ID" value="CAA9497118.1"/>
    <property type="molecule type" value="Genomic_DNA"/>
</dbReference>
<reference evidence="2" key="1">
    <citation type="submission" date="2020-02" db="EMBL/GenBank/DDBJ databases">
        <authorList>
            <person name="Meier V. D."/>
        </authorList>
    </citation>
    <scope>NUCLEOTIDE SEQUENCE</scope>
    <source>
        <strain evidence="2">AVDCRST_MAG30</strain>
    </source>
</reference>
<organism evidence="2">
    <name type="scientific">uncultured Solirubrobacteraceae bacterium</name>
    <dbReference type="NCBI Taxonomy" id="1162706"/>
    <lineage>
        <taxon>Bacteria</taxon>
        <taxon>Bacillati</taxon>
        <taxon>Actinomycetota</taxon>
        <taxon>Thermoleophilia</taxon>
        <taxon>Solirubrobacterales</taxon>
        <taxon>Solirubrobacteraceae</taxon>
        <taxon>environmental samples</taxon>
    </lineage>
</organism>
<gene>
    <name evidence="2" type="ORF">AVDCRST_MAG30-1702</name>
</gene>
<protein>
    <submittedName>
        <fullName evidence="2">Uncharacterized protein</fullName>
    </submittedName>
</protein>
<feature type="compositionally biased region" description="Low complexity" evidence="1">
    <location>
        <begin position="12"/>
        <end position="23"/>
    </location>
</feature>
<proteinExistence type="predicted"/>
<sequence>GGLHGSTDRGDGALLPRALPQGARRARRRVVRAGGGGDHRGPAPRPRPRRPGGGLRRARGQRHAGDRGWRRDRGPRPRDARARRARCQAADPVRRADAPARDRRRAGAGLRRTRLLREGRRRPAGL</sequence>
<evidence type="ECO:0000256" key="1">
    <source>
        <dbReference type="SAM" id="MobiDB-lite"/>
    </source>
</evidence>
<accession>A0A6J4SE65</accession>
<evidence type="ECO:0000313" key="2">
    <source>
        <dbReference type="EMBL" id="CAA9497118.1"/>
    </source>
</evidence>
<feature type="non-terminal residue" evidence="2">
    <location>
        <position position="126"/>
    </location>
</feature>
<feature type="region of interest" description="Disordered" evidence="1">
    <location>
        <begin position="1"/>
        <end position="126"/>
    </location>
</feature>
<name>A0A6J4SE65_9ACTN</name>
<feature type="compositionally biased region" description="Basic and acidic residues" evidence="1">
    <location>
        <begin position="63"/>
        <end position="82"/>
    </location>
</feature>
<feature type="compositionally biased region" description="Basic residues" evidence="1">
    <location>
        <begin position="46"/>
        <end position="62"/>
    </location>
</feature>
<feature type="compositionally biased region" description="Basic and acidic residues" evidence="1">
    <location>
        <begin position="1"/>
        <end position="11"/>
    </location>
</feature>
<dbReference type="AlphaFoldDB" id="A0A6J4SE65"/>